<dbReference type="AlphaFoldDB" id="A0AAV1ILJ5"/>
<accession>A0AAV1ILJ5</accession>
<dbReference type="InterPro" id="IPR036047">
    <property type="entry name" value="F-box-like_dom_sf"/>
</dbReference>
<gene>
    <name evidence="2" type="ORF">CVIRNUC_010326</name>
</gene>
<evidence type="ECO:0000259" key="1">
    <source>
        <dbReference type="SMART" id="SM00256"/>
    </source>
</evidence>
<dbReference type="SUPFAM" id="SSF81383">
    <property type="entry name" value="F-box domain"/>
    <property type="match status" value="1"/>
</dbReference>
<dbReference type="CDD" id="cd09917">
    <property type="entry name" value="F-box_SF"/>
    <property type="match status" value="1"/>
</dbReference>
<sequence>MRDSASVTCLSDEVLSLIIQRLSFRDKCSLQFVCRAFNRLLSCPTLGETQLWGMCDVLAAFGASCTHGSTSRWLNKGLLGFSMIKCDATCKRKGVRGKSGIISLIPKLCGNFAPGTKLCLGLTPVPGRCVCDCALVVC</sequence>
<protein>
    <recommendedName>
        <fullName evidence="1">F-box domain-containing protein</fullName>
    </recommendedName>
</protein>
<dbReference type="EMBL" id="CAUYUE010000016">
    <property type="protein sequence ID" value="CAK0787110.1"/>
    <property type="molecule type" value="Genomic_DNA"/>
</dbReference>
<name>A0AAV1ILJ5_9CHLO</name>
<keyword evidence="3" id="KW-1185">Reference proteome</keyword>
<dbReference type="Proteomes" id="UP001314263">
    <property type="component" value="Unassembled WGS sequence"/>
</dbReference>
<evidence type="ECO:0000313" key="3">
    <source>
        <dbReference type="Proteomes" id="UP001314263"/>
    </source>
</evidence>
<dbReference type="SMART" id="SM00256">
    <property type="entry name" value="FBOX"/>
    <property type="match status" value="1"/>
</dbReference>
<comment type="caution">
    <text evidence="2">The sequence shown here is derived from an EMBL/GenBank/DDBJ whole genome shotgun (WGS) entry which is preliminary data.</text>
</comment>
<reference evidence="2 3" key="1">
    <citation type="submission" date="2023-10" db="EMBL/GenBank/DDBJ databases">
        <authorList>
            <person name="Maclean D."/>
            <person name="Macfadyen A."/>
        </authorList>
    </citation>
    <scope>NUCLEOTIDE SEQUENCE [LARGE SCALE GENOMIC DNA]</scope>
</reference>
<organism evidence="2 3">
    <name type="scientific">Coccomyxa viridis</name>
    <dbReference type="NCBI Taxonomy" id="1274662"/>
    <lineage>
        <taxon>Eukaryota</taxon>
        <taxon>Viridiplantae</taxon>
        <taxon>Chlorophyta</taxon>
        <taxon>core chlorophytes</taxon>
        <taxon>Trebouxiophyceae</taxon>
        <taxon>Trebouxiophyceae incertae sedis</taxon>
        <taxon>Coccomyxaceae</taxon>
        <taxon>Coccomyxa</taxon>
    </lineage>
</organism>
<dbReference type="Gene3D" id="1.20.1280.50">
    <property type="match status" value="1"/>
</dbReference>
<dbReference type="InterPro" id="IPR001810">
    <property type="entry name" value="F-box_dom"/>
</dbReference>
<evidence type="ECO:0000313" key="2">
    <source>
        <dbReference type="EMBL" id="CAK0787110.1"/>
    </source>
</evidence>
<dbReference type="Pfam" id="PF00646">
    <property type="entry name" value="F-box"/>
    <property type="match status" value="1"/>
</dbReference>
<proteinExistence type="predicted"/>
<feature type="domain" description="F-box" evidence="1">
    <location>
        <begin position="10"/>
        <end position="50"/>
    </location>
</feature>